<dbReference type="SUPFAM" id="SSF109604">
    <property type="entry name" value="HD-domain/PDEase-like"/>
    <property type="match status" value="1"/>
</dbReference>
<reference evidence="1 2" key="1">
    <citation type="submission" date="2019-02" db="EMBL/GenBank/DDBJ databases">
        <title>Bacterial novel species Emticicia sp. 17J42-9 isolated from soil.</title>
        <authorList>
            <person name="Jung H.-Y."/>
        </authorList>
    </citation>
    <scope>NUCLEOTIDE SEQUENCE [LARGE SCALE GENOMIC DNA]</scope>
    <source>
        <strain evidence="1 2">17J42-9</strain>
    </source>
</reference>
<evidence type="ECO:0008006" key="3">
    <source>
        <dbReference type="Google" id="ProtNLM"/>
    </source>
</evidence>
<sequence>MGLGLVKETYIGLLQNYTSDTHLINTYWSEIEKAYMNKDRHYHTLAHLENMLKELTEVQDQMNDWHTVLFSLYYHDIVYHVMKSNNEEQSAELAQKRLQALSVPTTVIENCYKQIIATKKHILSQESDTNFFIDADLSILGKDWLYYEEYTQRVRKEYSFFPDMVYKPGRKKVLRHFLDMEQIFKTPYFFDKYEAKARQNIQKEIDLL</sequence>
<evidence type="ECO:0000313" key="2">
    <source>
        <dbReference type="Proteomes" id="UP000293162"/>
    </source>
</evidence>
<proteinExistence type="predicted"/>
<protein>
    <recommendedName>
        <fullName evidence="3">Metal-dependent HD superfamily phosphohydrolase</fullName>
    </recommendedName>
</protein>
<comment type="caution">
    <text evidence="1">The sequence shown here is derived from an EMBL/GenBank/DDBJ whole genome shotgun (WGS) entry which is preliminary data.</text>
</comment>
<name>A0A4Q5M0K8_9BACT</name>
<dbReference type="InterPro" id="IPR009218">
    <property type="entry name" value="HD_phosphohydro"/>
</dbReference>
<dbReference type="Gene3D" id="1.10.3210.10">
    <property type="entry name" value="Hypothetical protein af1432"/>
    <property type="match status" value="1"/>
</dbReference>
<gene>
    <name evidence="1" type="ORF">EWM59_10395</name>
</gene>
<dbReference type="PANTHER" id="PTHR21174">
    <property type="match status" value="1"/>
</dbReference>
<keyword evidence="2" id="KW-1185">Reference proteome</keyword>
<dbReference type="EMBL" id="SEWF01000012">
    <property type="protein sequence ID" value="RYU95816.1"/>
    <property type="molecule type" value="Genomic_DNA"/>
</dbReference>
<dbReference type="Proteomes" id="UP000293162">
    <property type="component" value="Unassembled WGS sequence"/>
</dbReference>
<dbReference type="PANTHER" id="PTHR21174:SF0">
    <property type="entry name" value="HD PHOSPHOHYDROLASE FAMILY PROTEIN-RELATED"/>
    <property type="match status" value="1"/>
</dbReference>
<accession>A0A4Q5M0K8</accession>
<dbReference type="AlphaFoldDB" id="A0A4Q5M0K8"/>
<dbReference type="PIRSF" id="PIRSF035170">
    <property type="entry name" value="HD_phosphohydro"/>
    <property type="match status" value="1"/>
</dbReference>
<evidence type="ECO:0000313" key="1">
    <source>
        <dbReference type="EMBL" id="RYU95816.1"/>
    </source>
</evidence>
<organism evidence="1 2">
    <name type="scientific">Emticicia agri</name>
    <dbReference type="NCBI Taxonomy" id="2492393"/>
    <lineage>
        <taxon>Bacteria</taxon>
        <taxon>Pseudomonadati</taxon>
        <taxon>Bacteroidota</taxon>
        <taxon>Cytophagia</taxon>
        <taxon>Cytophagales</taxon>
        <taxon>Leadbetterellaceae</taxon>
        <taxon>Emticicia</taxon>
    </lineage>
</organism>
<dbReference type="OrthoDB" id="9808993at2"/>